<dbReference type="GO" id="GO:0016791">
    <property type="term" value="F:phosphatase activity"/>
    <property type="evidence" value="ECO:0007669"/>
    <property type="project" value="UniProtKB-ARBA"/>
</dbReference>
<dbReference type="GO" id="GO:0005829">
    <property type="term" value="C:cytosol"/>
    <property type="evidence" value="ECO:0007669"/>
    <property type="project" value="TreeGrafter"/>
</dbReference>
<dbReference type="InterPro" id="IPR006379">
    <property type="entry name" value="HAD-SF_hydro_IIB"/>
</dbReference>
<dbReference type="SFLD" id="SFLDG01144">
    <property type="entry name" value="C2.B.4:_PGP_Like"/>
    <property type="match status" value="1"/>
</dbReference>
<accession>A0A346AZ91</accession>
<proteinExistence type="predicted"/>
<evidence type="ECO:0000313" key="2">
    <source>
        <dbReference type="Proteomes" id="UP000254337"/>
    </source>
</evidence>
<dbReference type="NCBIfam" id="TIGR00099">
    <property type="entry name" value="Cof-subfamily"/>
    <property type="match status" value="1"/>
</dbReference>
<reference evidence="1 2" key="1">
    <citation type="submission" date="2018-05" db="EMBL/GenBank/DDBJ databases">
        <title>Complete genome sequence of Megasphaera sp. AJH120T, isolated from the ceca of a chicken.</title>
        <authorList>
            <person name="Maki J."/>
            <person name="Looft T."/>
        </authorList>
    </citation>
    <scope>NUCLEOTIDE SEQUENCE [LARGE SCALE GENOMIC DNA]</scope>
    <source>
        <strain evidence="1 2">AJH120</strain>
    </source>
</reference>
<dbReference type="PANTHER" id="PTHR10000:SF8">
    <property type="entry name" value="HAD SUPERFAMILY HYDROLASE-LIKE, TYPE 3"/>
    <property type="match status" value="1"/>
</dbReference>
<dbReference type="InterPro" id="IPR023214">
    <property type="entry name" value="HAD_sf"/>
</dbReference>
<dbReference type="GO" id="GO:0000287">
    <property type="term" value="F:magnesium ion binding"/>
    <property type="evidence" value="ECO:0007669"/>
    <property type="project" value="TreeGrafter"/>
</dbReference>
<dbReference type="InterPro" id="IPR000150">
    <property type="entry name" value="Cof"/>
</dbReference>
<dbReference type="SFLD" id="SFLDG01140">
    <property type="entry name" value="C2.B:_Phosphomannomutase_and_P"/>
    <property type="match status" value="1"/>
</dbReference>
<dbReference type="Proteomes" id="UP000254337">
    <property type="component" value="Chromosome"/>
</dbReference>
<sequence>MAATGVPNVLVLDIDGTTVTSQKCVDPDTKDALLQLQKQGIRLILASGRPPEGVYPIARQLRLQQFGGYIVAFNGSKVIEYKTKRCLYEQYLSKETLRSLWYDARCYGLGIMTYGKGKIITASEPDPYVRAESSWSHMPIVLHEDFLKHAPKTIYQCLLTGKPEQLQALNPLLSKLYLGKAEVFHSEPSCLEVTPCRVDKSLGLKKLFCHLDISPSQVVCCGDSYNDIGMLRYAGVGVAMANAPQAVKEFADYVTCRSNDERGIVEVVRRFFPAVLPA</sequence>
<dbReference type="AlphaFoldDB" id="A0A346AZ91"/>
<dbReference type="InterPro" id="IPR036412">
    <property type="entry name" value="HAD-like_sf"/>
</dbReference>
<keyword evidence="2" id="KW-1185">Reference proteome</keyword>
<dbReference type="SUPFAM" id="SSF56784">
    <property type="entry name" value="HAD-like"/>
    <property type="match status" value="1"/>
</dbReference>
<dbReference type="OrthoDB" id="9810101at2"/>
<dbReference type="EMBL" id="CP029462">
    <property type="protein sequence ID" value="AXL21184.1"/>
    <property type="molecule type" value="Genomic_DNA"/>
</dbReference>
<dbReference type="Gene3D" id="3.40.50.1000">
    <property type="entry name" value="HAD superfamily/HAD-like"/>
    <property type="match status" value="1"/>
</dbReference>
<dbReference type="NCBIfam" id="TIGR01484">
    <property type="entry name" value="HAD-SF-IIB"/>
    <property type="match status" value="1"/>
</dbReference>
<dbReference type="PROSITE" id="PS01229">
    <property type="entry name" value="COF_2"/>
    <property type="match status" value="1"/>
</dbReference>
<protein>
    <submittedName>
        <fullName evidence="1">HAD family phosphatase</fullName>
    </submittedName>
</protein>
<dbReference type="PANTHER" id="PTHR10000">
    <property type="entry name" value="PHOSPHOSERINE PHOSPHATASE"/>
    <property type="match status" value="1"/>
</dbReference>
<evidence type="ECO:0000313" key="1">
    <source>
        <dbReference type="EMBL" id="AXL21184.1"/>
    </source>
</evidence>
<dbReference type="SFLD" id="SFLDS00003">
    <property type="entry name" value="Haloacid_Dehalogenase"/>
    <property type="match status" value="1"/>
</dbReference>
<dbReference type="Pfam" id="PF08282">
    <property type="entry name" value="Hydrolase_3"/>
    <property type="match status" value="1"/>
</dbReference>
<dbReference type="Gene3D" id="3.30.1240.10">
    <property type="match status" value="1"/>
</dbReference>
<gene>
    <name evidence="1" type="ORF">DKB62_06225</name>
</gene>
<organism evidence="1 2">
    <name type="scientific">Megasphaera stantonii</name>
    <dbReference type="NCBI Taxonomy" id="2144175"/>
    <lineage>
        <taxon>Bacteria</taxon>
        <taxon>Bacillati</taxon>
        <taxon>Bacillota</taxon>
        <taxon>Negativicutes</taxon>
        <taxon>Veillonellales</taxon>
        <taxon>Veillonellaceae</taxon>
        <taxon>Megasphaera</taxon>
    </lineage>
</organism>
<dbReference type="RefSeq" id="WP_107196083.1">
    <property type="nucleotide sequence ID" value="NZ_CP029462.1"/>
</dbReference>
<dbReference type="CDD" id="cd07516">
    <property type="entry name" value="HAD_Pase"/>
    <property type="match status" value="1"/>
</dbReference>
<name>A0A346AZ91_9FIRM</name>
<dbReference type="KEGG" id="meg:DKB62_06225"/>